<comment type="catalytic activity">
    <reaction evidence="8">
        <text>a ubiquinone + n Na(+)(in) + NADH + H(+) = a ubiquinol + n Na(+)(out) + NAD(+)</text>
        <dbReference type="Rhea" id="RHEA:47748"/>
        <dbReference type="Rhea" id="RHEA-COMP:9565"/>
        <dbReference type="Rhea" id="RHEA-COMP:9566"/>
        <dbReference type="ChEBI" id="CHEBI:15378"/>
        <dbReference type="ChEBI" id="CHEBI:16389"/>
        <dbReference type="ChEBI" id="CHEBI:17976"/>
        <dbReference type="ChEBI" id="CHEBI:29101"/>
        <dbReference type="ChEBI" id="CHEBI:57540"/>
        <dbReference type="ChEBI" id="CHEBI:57945"/>
        <dbReference type="EC" id="7.2.1.1"/>
    </reaction>
</comment>
<dbReference type="EMBL" id="WWNE01000009">
    <property type="protein sequence ID" value="NBG66717.1"/>
    <property type="molecule type" value="Genomic_DNA"/>
</dbReference>
<keyword evidence="6 8" id="KW-0830">Ubiquinone</keyword>
<evidence type="ECO:0000256" key="2">
    <source>
        <dbReference type="ARBA" id="ARBA00022967"/>
    </source>
</evidence>
<evidence type="ECO:0000259" key="10">
    <source>
        <dbReference type="Pfam" id="PF11973"/>
    </source>
</evidence>
<dbReference type="Pfam" id="PF05896">
    <property type="entry name" value="NQRA_N"/>
    <property type="match status" value="1"/>
</dbReference>
<evidence type="ECO:0000256" key="4">
    <source>
        <dbReference type="ARBA" id="ARBA00023053"/>
    </source>
</evidence>
<dbReference type="InterPro" id="IPR022615">
    <property type="entry name" value="NqrA_C_domain"/>
</dbReference>
<name>A0A6N9NNN7_9FLAO</name>
<dbReference type="InterPro" id="IPR056148">
    <property type="entry name" value="NQRA_2nd"/>
</dbReference>
<evidence type="ECO:0000256" key="6">
    <source>
        <dbReference type="ARBA" id="ARBA00023075"/>
    </source>
</evidence>
<keyword evidence="1 8" id="KW-0813">Transport</keyword>
<dbReference type="GO" id="GO:0016655">
    <property type="term" value="F:oxidoreductase activity, acting on NAD(P)H, quinone or similar compound as acceptor"/>
    <property type="evidence" value="ECO:0007669"/>
    <property type="project" value="UniProtKB-UniRule"/>
</dbReference>
<comment type="similarity">
    <text evidence="8">Belongs to the NqrA family.</text>
</comment>
<dbReference type="Proteomes" id="UP000470771">
    <property type="component" value="Unassembled WGS sequence"/>
</dbReference>
<evidence type="ECO:0000313" key="13">
    <source>
        <dbReference type="Proteomes" id="UP000470771"/>
    </source>
</evidence>
<evidence type="ECO:0000259" key="11">
    <source>
        <dbReference type="Pfam" id="PF24836"/>
    </source>
</evidence>
<keyword evidence="4 8" id="KW-0915">Sodium</keyword>
<keyword evidence="2 8" id="KW-1278">Translocase</keyword>
<dbReference type="HAMAP" id="MF_00425">
    <property type="entry name" value="NqrA"/>
    <property type="match status" value="1"/>
</dbReference>
<keyword evidence="7 8" id="KW-0739">Sodium transport</keyword>
<dbReference type="InterPro" id="IPR008703">
    <property type="entry name" value="NqrA"/>
</dbReference>
<keyword evidence="13" id="KW-1185">Reference proteome</keyword>
<feature type="domain" description="Na(+)-translocating NADH-quinone reductase subunit A C-terminal" evidence="10">
    <location>
        <begin position="263"/>
        <end position="311"/>
    </location>
</feature>
<organism evidence="12 13">
    <name type="scientific">Acidiluteibacter ferrifornacis</name>
    <dbReference type="NCBI Taxonomy" id="2692424"/>
    <lineage>
        <taxon>Bacteria</taxon>
        <taxon>Pseudomonadati</taxon>
        <taxon>Bacteroidota</taxon>
        <taxon>Flavobacteriia</taxon>
        <taxon>Flavobacteriales</taxon>
        <taxon>Cryomorphaceae</taxon>
        <taxon>Acidiluteibacter</taxon>
    </lineage>
</organism>
<evidence type="ECO:0000259" key="9">
    <source>
        <dbReference type="Pfam" id="PF05896"/>
    </source>
</evidence>
<dbReference type="PANTHER" id="PTHR37839">
    <property type="entry name" value="NA(+)-TRANSLOCATING NADH-QUINONE REDUCTASE SUBUNIT A"/>
    <property type="match status" value="1"/>
</dbReference>
<accession>A0A6N9NNN7</accession>
<dbReference type="InterPro" id="IPR056147">
    <property type="entry name" value="NQRA_N"/>
</dbReference>
<comment type="caution">
    <text evidence="12">The sequence shown here is derived from an EMBL/GenBank/DDBJ whole genome shotgun (WGS) entry which is preliminary data.</text>
</comment>
<dbReference type="PANTHER" id="PTHR37839:SF1">
    <property type="entry name" value="NA(+)-TRANSLOCATING NADH-QUINONE REDUCTASE SUBUNIT A"/>
    <property type="match status" value="1"/>
</dbReference>
<sequence length="448" mass="49669">MSREIKIKRGKDIKLVGSAEKIHANGLRSETVALKPSDFIGIRPKMLVKEGDVVKAGTPIFFDKNNEEVKFVSPVSGKIAEIKRGAKRVILEVIITADSEIAYEKYEVGTSLSSDKVKELMLSSGLWPMVRQRPFDVIANPKEAPKAIFISAFDSSPLAPDYDFILHGQSAAFQAGIDAIAKLTTGKVHLNINGATRADEAFTAAKGVQLNKFVGPHPAGNVGVQIHQLEPLSKGETIWFVNPQDVVTIGKFFISGQYDASRIVALAGSEVTNAKYYRTVIGASAKSIFTNNVKEGSNRYISGNVLTGTRIEMDGYLGFYDHQFTVIPENHEPELFGWIMPNFGKWSNSRALFSWLMPNKEYKLDSKMNGEERAFVVTGQYEEVFPFDIYPQQLIKSIMIDDIEAMEELGIYEVAPEDFALCEVVCTSKLPLQSTVRKGLEKLRIESL</sequence>
<dbReference type="AlphaFoldDB" id="A0A6N9NNN7"/>
<dbReference type="Pfam" id="PF11973">
    <property type="entry name" value="NQRA_SLBB"/>
    <property type="match status" value="1"/>
</dbReference>
<comment type="subunit">
    <text evidence="8">Composed of six subunits; NqrA, NqrB, NqrC, NqrD, NqrE and NqrF.</text>
</comment>
<evidence type="ECO:0000256" key="5">
    <source>
        <dbReference type="ARBA" id="ARBA00023065"/>
    </source>
</evidence>
<evidence type="ECO:0000256" key="3">
    <source>
        <dbReference type="ARBA" id="ARBA00023027"/>
    </source>
</evidence>
<feature type="domain" description="NqrA second alpha/beta" evidence="11">
    <location>
        <begin position="113"/>
        <end position="257"/>
    </location>
</feature>
<keyword evidence="3 8" id="KW-0520">NAD</keyword>
<dbReference type="NCBIfam" id="TIGR01936">
    <property type="entry name" value="nqrA"/>
    <property type="match status" value="1"/>
</dbReference>
<dbReference type="RefSeq" id="WP_160633675.1">
    <property type="nucleotide sequence ID" value="NZ_WWNE01000009.1"/>
</dbReference>
<dbReference type="EC" id="7.2.1.1" evidence="8"/>
<evidence type="ECO:0000256" key="8">
    <source>
        <dbReference type="HAMAP-Rule" id="MF_00425"/>
    </source>
</evidence>
<reference evidence="12 13" key="1">
    <citation type="submission" date="2019-12" db="EMBL/GenBank/DDBJ databases">
        <authorList>
            <person name="Zhao J."/>
        </authorList>
    </citation>
    <scope>NUCLEOTIDE SEQUENCE [LARGE SCALE GENOMIC DNA]</scope>
    <source>
        <strain evidence="12 13">S-15</strain>
    </source>
</reference>
<proteinExistence type="inferred from homology"/>
<comment type="function">
    <text evidence="8">NQR complex catalyzes the reduction of ubiquinone-1 to ubiquinol by two successive reactions, coupled with the transport of Na(+) ions from the cytoplasm to the periplasm. NqrA to NqrE are probably involved in the second step, the conversion of ubisemiquinone to ubiquinol.</text>
</comment>
<keyword evidence="5 8" id="KW-0406">Ion transport</keyword>
<dbReference type="NCBIfam" id="NF003761">
    <property type="entry name" value="PRK05352.1-4"/>
    <property type="match status" value="1"/>
</dbReference>
<evidence type="ECO:0000256" key="1">
    <source>
        <dbReference type="ARBA" id="ARBA00022448"/>
    </source>
</evidence>
<protein>
    <recommendedName>
        <fullName evidence="8">Na(+)-translocating NADH-quinone reductase subunit A</fullName>
        <shortName evidence="8">Na(+)-NQR subunit A</shortName>
        <shortName evidence="8">Na(+)-translocating NQR subunit A</shortName>
        <ecNumber evidence="8">7.2.1.1</ecNumber>
    </recommendedName>
    <alternativeName>
        <fullName evidence="8">NQR complex subunit A</fullName>
    </alternativeName>
    <alternativeName>
        <fullName evidence="8">NQR-1 subunit A</fullName>
    </alternativeName>
</protein>
<gene>
    <name evidence="8" type="primary">nqrA</name>
    <name evidence="12" type="ORF">GQN54_11380</name>
</gene>
<evidence type="ECO:0000313" key="12">
    <source>
        <dbReference type="EMBL" id="NBG66717.1"/>
    </source>
</evidence>
<evidence type="ECO:0000256" key="7">
    <source>
        <dbReference type="ARBA" id="ARBA00023201"/>
    </source>
</evidence>
<dbReference type="Pfam" id="PF24836">
    <property type="entry name" value="NQRA_2nd"/>
    <property type="match status" value="1"/>
</dbReference>
<feature type="domain" description="NqrA N-terminal barrel-sandwich hybrid" evidence="9">
    <location>
        <begin position="5"/>
        <end position="98"/>
    </location>
</feature>
<dbReference type="GO" id="GO:0006814">
    <property type="term" value="P:sodium ion transport"/>
    <property type="evidence" value="ECO:0007669"/>
    <property type="project" value="UniProtKB-UniRule"/>
</dbReference>